<reference evidence="3" key="1">
    <citation type="submission" date="2023-08" db="EMBL/GenBank/DDBJ databases">
        <title>A de novo genome assembly of Solanum verrucosum Schlechtendal, a Mexican diploid species geographically isolated from the other diploid A-genome species in potato relatives.</title>
        <authorList>
            <person name="Hosaka K."/>
        </authorList>
    </citation>
    <scope>NUCLEOTIDE SEQUENCE</scope>
    <source>
        <tissue evidence="3">Young leaves</tissue>
    </source>
</reference>
<gene>
    <name evidence="3" type="ORF">MTR67_022396</name>
</gene>
<evidence type="ECO:0000256" key="1">
    <source>
        <dbReference type="SAM" id="MobiDB-lite"/>
    </source>
</evidence>
<feature type="region of interest" description="Disordered" evidence="1">
    <location>
        <begin position="1"/>
        <end position="34"/>
    </location>
</feature>
<keyword evidence="4" id="KW-1185">Reference proteome</keyword>
<dbReference type="Pfam" id="PF17921">
    <property type="entry name" value="Integrase_H2C2"/>
    <property type="match status" value="1"/>
</dbReference>
<dbReference type="InterPro" id="IPR052160">
    <property type="entry name" value="Gypsy_RT_Integrase-like"/>
</dbReference>
<accession>A0AAF0QTC2</accession>
<dbReference type="AlphaFoldDB" id="A0AAF0QTC2"/>
<sequence length="424" mass="48566">MEGVRRDGQAKALVKKDKNSGNFQGSYSRGLGRPTLTAQPIKSVMPASTCRGAVQPGREFTRQNDMAQCYAFPGKTEAEAFDAVIIGVTKIYRDLKQIYWWLGMKKDIAEFVAKCQDCQQVKYEHQSYHSNIDMAPFEALYGRGCRSPIGWFEAGDVKPLGIDLVKDAQGKVRSIQAKLLAAQSRQKKNVDHKVRDMTFKSGENVLLKEEPISILDCDVRKLRTKEIKFVKVKWKHRPVEEATWKIEKDMRDKYPQLFIDSDLVILQVKLCSGFPNSNIYAPKLSQLSQISFLTIRTKTLELGHYMDYRMLTTVILASSITNQDKPINMTYLLKCWPEVRNFGLHTYYLKSVATEAERLPTYLNNLRTLALYEFDFDDEDHIFALLGMLRISPNLDILLFELSSKKKGVMEVNVNHFKDQPTGH</sequence>
<name>A0AAF0QTC2_SOLVR</name>
<evidence type="ECO:0000259" key="2">
    <source>
        <dbReference type="Pfam" id="PF17921"/>
    </source>
</evidence>
<evidence type="ECO:0000313" key="3">
    <source>
        <dbReference type="EMBL" id="WMV29011.1"/>
    </source>
</evidence>
<protein>
    <recommendedName>
        <fullName evidence="2">Integrase zinc-binding domain-containing protein</fullName>
    </recommendedName>
</protein>
<organism evidence="3 4">
    <name type="scientific">Solanum verrucosum</name>
    <dbReference type="NCBI Taxonomy" id="315347"/>
    <lineage>
        <taxon>Eukaryota</taxon>
        <taxon>Viridiplantae</taxon>
        <taxon>Streptophyta</taxon>
        <taxon>Embryophyta</taxon>
        <taxon>Tracheophyta</taxon>
        <taxon>Spermatophyta</taxon>
        <taxon>Magnoliopsida</taxon>
        <taxon>eudicotyledons</taxon>
        <taxon>Gunneridae</taxon>
        <taxon>Pentapetalae</taxon>
        <taxon>asterids</taxon>
        <taxon>lamiids</taxon>
        <taxon>Solanales</taxon>
        <taxon>Solanaceae</taxon>
        <taxon>Solanoideae</taxon>
        <taxon>Solaneae</taxon>
        <taxon>Solanum</taxon>
    </lineage>
</organism>
<dbReference type="PANTHER" id="PTHR47266">
    <property type="entry name" value="ENDONUCLEASE-RELATED"/>
    <property type="match status" value="1"/>
</dbReference>
<feature type="compositionally biased region" description="Basic and acidic residues" evidence="1">
    <location>
        <begin position="1"/>
        <end position="19"/>
    </location>
</feature>
<evidence type="ECO:0000313" key="4">
    <source>
        <dbReference type="Proteomes" id="UP001234989"/>
    </source>
</evidence>
<dbReference type="EMBL" id="CP133616">
    <property type="protein sequence ID" value="WMV29011.1"/>
    <property type="molecule type" value="Genomic_DNA"/>
</dbReference>
<dbReference type="Proteomes" id="UP001234989">
    <property type="component" value="Chromosome 5"/>
</dbReference>
<proteinExistence type="predicted"/>
<dbReference type="InterPro" id="IPR041588">
    <property type="entry name" value="Integrase_H2C2"/>
</dbReference>
<feature type="domain" description="Integrase zinc-binding" evidence="2">
    <location>
        <begin position="87"/>
        <end position="123"/>
    </location>
</feature>
<dbReference type="Gene3D" id="1.10.340.70">
    <property type="match status" value="1"/>
</dbReference>